<reference evidence="1 2" key="1">
    <citation type="submission" date="2018-05" db="EMBL/GenBank/DDBJ databases">
        <title>Genomic Encyclopedia of Type Strains, Phase IV (KMG-V): Genome sequencing to study the core and pangenomes of soil and plant-associated prokaryotes.</title>
        <authorList>
            <person name="Whitman W."/>
        </authorList>
    </citation>
    <scope>NUCLEOTIDE SEQUENCE [LARGE SCALE GENOMIC DNA]</scope>
    <source>
        <strain evidence="1 2">PNG 92-11</strain>
    </source>
</reference>
<name>A0ABD6XKX7_ENTAG</name>
<dbReference type="Proteomes" id="UP000245996">
    <property type="component" value="Unassembled WGS sequence"/>
</dbReference>
<organism evidence="1 2">
    <name type="scientific">Enterobacter agglomerans</name>
    <name type="common">Erwinia herbicola</name>
    <name type="synonym">Pantoea agglomerans</name>
    <dbReference type="NCBI Taxonomy" id="549"/>
    <lineage>
        <taxon>Bacteria</taxon>
        <taxon>Pseudomonadati</taxon>
        <taxon>Pseudomonadota</taxon>
        <taxon>Gammaproteobacteria</taxon>
        <taxon>Enterobacterales</taxon>
        <taxon>Erwiniaceae</taxon>
        <taxon>Pantoea</taxon>
        <taxon>Pantoea agglomerans group</taxon>
    </lineage>
</organism>
<gene>
    <name evidence="1" type="ORF">C7430_11387</name>
</gene>
<accession>A0ABD6XKX7</accession>
<evidence type="ECO:0000313" key="1">
    <source>
        <dbReference type="EMBL" id="PWJ75383.1"/>
    </source>
</evidence>
<dbReference type="EMBL" id="QGHE01000013">
    <property type="protein sequence ID" value="PWJ75383.1"/>
    <property type="molecule type" value="Genomic_DNA"/>
</dbReference>
<evidence type="ECO:0000313" key="2">
    <source>
        <dbReference type="Proteomes" id="UP000245996"/>
    </source>
</evidence>
<dbReference type="AlphaFoldDB" id="A0ABD6XKX7"/>
<protein>
    <submittedName>
        <fullName evidence="1">Uncharacterized protein</fullName>
    </submittedName>
</protein>
<proteinExistence type="predicted"/>
<comment type="caution">
    <text evidence="1">The sequence shown here is derived from an EMBL/GenBank/DDBJ whole genome shotgun (WGS) entry which is preliminary data.</text>
</comment>
<sequence>MIINNEIYKNWFTAGFFVSFEKNSQDQVILKLKQINGMIQEYICCKKIDFLHSEIRMGDMISIRFNKEYIGLNTVIKIEKCEF</sequence>